<keyword evidence="1" id="KW-1133">Transmembrane helix</keyword>
<sequence>LASVAQHPGPPGDRTRDHFCFPLAHEGVDSVYSSTINRIRNSYLMQFSDLPSILLVVFMHVVVDCAAANYFSCTTSAYCAHRNAGSTPMTYGYDPIIMGYIIQSSNAPSYFWICTIFPRRDSPVGPVTHPLAPWQPSCARSLIGGSIVNVCCNHPVGGVDPTKPEKVVTVAIYDFDTKFQCREAPNSA</sequence>
<keyword evidence="1" id="KW-0472">Membrane</keyword>
<dbReference type="EMBL" id="PKSL01000021">
    <property type="protein sequence ID" value="POW14005.1"/>
    <property type="molecule type" value="Genomic_DNA"/>
</dbReference>
<dbReference type="AlphaFoldDB" id="A0A2S4VWU2"/>
<reference evidence="2" key="1">
    <citation type="submission" date="2017-12" db="EMBL/GenBank/DDBJ databases">
        <title>Gene loss provides genomic basis for host adaptation in cereal stripe rust fungi.</title>
        <authorList>
            <person name="Xia C."/>
        </authorList>
    </citation>
    <scope>NUCLEOTIDE SEQUENCE [LARGE SCALE GENOMIC DNA]</scope>
    <source>
        <strain evidence="2">93-210</strain>
    </source>
</reference>
<evidence type="ECO:0000256" key="1">
    <source>
        <dbReference type="SAM" id="Phobius"/>
    </source>
</evidence>
<organism evidence="2 3">
    <name type="scientific">Puccinia striiformis</name>
    <dbReference type="NCBI Taxonomy" id="27350"/>
    <lineage>
        <taxon>Eukaryota</taxon>
        <taxon>Fungi</taxon>
        <taxon>Dikarya</taxon>
        <taxon>Basidiomycota</taxon>
        <taxon>Pucciniomycotina</taxon>
        <taxon>Pucciniomycetes</taxon>
        <taxon>Pucciniales</taxon>
        <taxon>Pucciniaceae</taxon>
        <taxon>Puccinia</taxon>
    </lineage>
</organism>
<evidence type="ECO:0000313" key="3">
    <source>
        <dbReference type="Proteomes" id="UP000239156"/>
    </source>
</evidence>
<name>A0A2S4VWU2_9BASI</name>
<keyword evidence="1" id="KW-0812">Transmembrane</keyword>
<gene>
    <name evidence="2" type="ORF">PSTT_03362</name>
</gene>
<dbReference type="VEuPathDB" id="FungiDB:PSHT_02537"/>
<accession>A0A2S4VWU2</accession>
<dbReference type="Proteomes" id="UP000239156">
    <property type="component" value="Unassembled WGS sequence"/>
</dbReference>
<proteinExistence type="predicted"/>
<dbReference type="VEuPathDB" id="FungiDB:PSTT_03362"/>
<feature type="non-terminal residue" evidence="2">
    <location>
        <position position="1"/>
    </location>
</feature>
<comment type="caution">
    <text evidence="2">The sequence shown here is derived from an EMBL/GenBank/DDBJ whole genome shotgun (WGS) entry which is preliminary data.</text>
</comment>
<keyword evidence="3" id="KW-1185">Reference proteome</keyword>
<feature type="transmembrane region" description="Helical" evidence="1">
    <location>
        <begin position="50"/>
        <end position="71"/>
    </location>
</feature>
<feature type="non-terminal residue" evidence="2">
    <location>
        <position position="188"/>
    </location>
</feature>
<protein>
    <submittedName>
        <fullName evidence="2">Uncharacterized protein</fullName>
    </submittedName>
</protein>
<evidence type="ECO:0000313" key="2">
    <source>
        <dbReference type="EMBL" id="POW14005.1"/>
    </source>
</evidence>